<dbReference type="EMBL" id="BMYJ01000005">
    <property type="protein sequence ID" value="GHC56662.1"/>
    <property type="molecule type" value="Genomic_DNA"/>
</dbReference>
<dbReference type="AlphaFoldDB" id="A0A918WL90"/>
<evidence type="ECO:0000313" key="2">
    <source>
        <dbReference type="EMBL" id="GHC56662.1"/>
    </source>
</evidence>
<dbReference type="Gene3D" id="2.160.20.10">
    <property type="entry name" value="Single-stranded right-handed beta-helix, Pectin lyase-like"/>
    <property type="match status" value="1"/>
</dbReference>
<name>A0A918WL90_9RHOB</name>
<dbReference type="RefSeq" id="WP_189411515.1">
    <property type="nucleotide sequence ID" value="NZ_BMYJ01000005.1"/>
</dbReference>
<evidence type="ECO:0000313" key="3">
    <source>
        <dbReference type="Proteomes" id="UP000638981"/>
    </source>
</evidence>
<gene>
    <name evidence="2" type="ORF">GCM10007315_20040</name>
</gene>
<dbReference type="InterPro" id="IPR007742">
    <property type="entry name" value="NosD_dom"/>
</dbReference>
<protein>
    <recommendedName>
        <fullName evidence="1">Periplasmic copper-binding protein NosD beta helix domain-containing protein</fullName>
    </recommendedName>
</protein>
<dbReference type="InterPro" id="IPR006626">
    <property type="entry name" value="PbH1"/>
</dbReference>
<feature type="domain" description="Periplasmic copper-binding protein NosD beta helix" evidence="1">
    <location>
        <begin position="282"/>
        <end position="380"/>
    </location>
</feature>
<accession>A0A918WL90</accession>
<dbReference type="InterPro" id="IPR012334">
    <property type="entry name" value="Pectin_lyas_fold"/>
</dbReference>
<sequence length="468" mass="47535">MGWGKAAIGIWLCSSAAVWAEPVSREQAEAMRLALGLAAPMALASPPIQSPPLLPGPARAEFADLQAALTQVAILSGANDQLALIKAQQGPALYLRGGQTTLPELARMLKLQGDDALTFRDGAYHLSRPLIVWSDAALSILPGEELVMDRAAGAFLISFGDLRLQGGHLSGAGAAPTASPDFAPFVLVAGQGTLWAEGAEFSALGLTGTRLFGGVTVMTQGLTAPKAPVHLLGNQFHAVGKLALIGTDKARVQGNALSGPLLLDGGQGALLLDNDIRPDFGTGLRITGGATASRVQGNLVQGAATGILVDRGAVGLIITGNMVLGNTGDGIRLSRGTCAQVAGNLVQGNAAVGLRLNDQIAASVTGNAFLDNGTAAIDLSGQSIEGGTTRLEANLIAGNREGLRGAGIGSVLMLANRTQDQLPRLFGGEFAAHLPAYLTETQKGEGQSFLITAAGGAAQAAPDCQGGM</sequence>
<evidence type="ECO:0000259" key="1">
    <source>
        <dbReference type="Pfam" id="PF05048"/>
    </source>
</evidence>
<comment type="caution">
    <text evidence="2">The sequence shown here is derived from an EMBL/GenBank/DDBJ whole genome shotgun (WGS) entry which is preliminary data.</text>
</comment>
<reference evidence="2" key="2">
    <citation type="submission" date="2020-09" db="EMBL/GenBank/DDBJ databases">
        <authorList>
            <person name="Sun Q."/>
            <person name="Kim S."/>
        </authorList>
    </citation>
    <scope>NUCLEOTIDE SEQUENCE</scope>
    <source>
        <strain evidence="2">KCTC 23310</strain>
    </source>
</reference>
<proteinExistence type="predicted"/>
<dbReference type="Proteomes" id="UP000638981">
    <property type="component" value="Unassembled WGS sequence"/>
</dbReference>
<dbReference type="SMART" id="SM00710">
    <property type="entry name" value="PbH1"/>
    <property type="match status" value="5"/>
</dbReference>
<dbReference type="SUPFAM" id="SSF51126">
    <property type="entry name" value="Pectin lyase-like"/>
    <property type="match status" value="1"/>
</dbReference>
<dbReference type="InterPro" id="IPR011050">
    <property type="entry name" value="Pectin_lyase_fold/virulence"/>
</dbReference>
<dbReference type="Pfam" id="PF05048">
    <property type="entry name" value="NosD"/>
    <property type="match status" value="1"/>
</dbReference>
<keyword evidence="3" id="KW-1185">Reference proteome</keyword>
<reference evidence="2" key="1">
    <citation type="journal article" date="2014" name="Int. J. Syst. Evol. Microbiol.">
        <title>Complete genome sequence of Corynebacterium casei LMG S-19264T (=DSM 44701T), isolated from a smear-ripened cheese.</title>
        <authorList>
            <consortium name="US DOE Joint Genome Institute (JGI-PGF)"/>
            <person name="Walter F."/>
            <person name="Albersmeier A."/>
            <person name="Kalinowski J."/>
            <person name="Ruckert C."/>
        </authorList>
    </citation>
    <scope>NUCLEOTIDE SEQUENCE</scope>
    <source>
        <strain evidence="2">KCTC 23310</strain>
    </source>
</reference>
<organism evidence="2 3">
    <name type="scientific">Neogemmobacter tilapiae</name>
    <dbReference type="NCBI Taxonomy" id="875041"/>
    <lineage>
        <taxon>Bacteria</taxon>
        <taxon>Pseudomonadati</taxon>
        <taxon>Pseudomonadota</taxon>
        <taxon>Alphaproteobacteria</taxon>
        <taxon>Rhodobacterales</taxon>
        <taxon>Paracoccaceae</taxon>
        <taxon>Neogemmobacter</taxon>
    </lineage>
</organism>